<dbReference type="OrthoDB" id="10265971at2759"/>
<dbReference type="PANTHER" id="PTHR12172">
    <property type="entry name" value="CELL CYCLE CHECKPOINT PROTEIN RAD17"/>
    <property type="match status" value="1"/>
</dbReference>
<evidence type="ECO:0008006" key="9">
    <source>
        <dbReference type="Google" id="ProtNLM"/>
    </source>
</evidence>
<comment type="subcellular location">
    <subcellularLocation>
        <location evidence="1">Nucleus</location>
    </subcellularLocation>
</comment>
<dbReference type="AlphaFoldDB" id="A0A077WP71"/>
<dbReference type="GO" id="GO:0000077">
    <property type="term" value="P:DNA damage checkpoint signaling"/>
    <property type="evidence" value="ECO:0007669"/>
    <property type="project" value="TreeGrafter"/>
</dbReference>
<name>A0A077WP71_9FUNG</name>
<evidence type="ECO:0000256" key="3">
    <source>
        <dbReference type="ARBA" id="ARBA00022741"/>
    </source>
</evidence>
<dbReference type="GO" id="GO:0006281">
    <property type="term" value="P:DNA repair"/>
    <property type="evidence" value="ECO:0007669"/>
    <property type="project" value="InterPro"/>
</dbReference>
<evidence type="ECO:0000256" key="6">
    <source>
        <dbReference type="ARBA" id="ARBA00023242"/>
    </source>
</evidence>
<dbReference type="InterPro" id="IPR004582">
    <property type="entry name" value="Checkpoint_prot_Rad17_Rad24"/>
</dbReference>
<dbReference type="GO" id="GO:0005524">
    <property type="term" value="F:ATP binding"/>
    <property type="evidence" value="ECO:0007669"/>
    <property type="project" value="UniProtKB-KW"/>
</dbReference>
<keyword evidence="5" id="KW-0067">ATP-binding</keyword>
<comment type="similarity">
    <text evidence="2">Belongs to the rad17/RAD24 family.</text>
</comment>
<keyword evidence="3" id="KW-0547">Nucleotide-binding</keyword>
<evidence type="ECO:0000256" key="5">
    <source>
        <dbReference type="ARBA" id="ARBA00022840"/>
    </source>
</evidence>
<evidence type="ECO:0000256" key="1">
    <source>
        <dbReference type="ARBA" id="ARBA00004123"/>
    </source>
</evidence>
<reference evidence="8" key="1">
    <citation type="journal article" date="2014" name="Genome Announc.">
        <title>De novo whole-genome sequence and genome annotation of Lichtheimia ramosa.</title>
        <authorList>
            <person name="Linde J."/>
            <person name="Schwartze V."/>
            <person name="Binder U."/>
            <person name="Lass-Florl C."/>
            <person name="Voigt K."/>
            <person name="Horn F."/>
        </authorList>
    </citation>
    <scope>NUCLEOTIDE SEQUENCE</scope>
    <source>
        <strain evidence="8">JMRC FSU:6197</strain>
    </source>
</reference>
<dbReference type="Gene3D" id="3.40.50.300">
    <property type="entry name" value="P-loop containing nucleotide triphosphate hydrolases"/>
    <property type="match status" value="1"/>
</dbReference>
<proteinExistence type="inferred from homology"/>
<dbReference type="Pfam" id="PF03215">
    <property type="entry name" value="Rad17"/>
    <property type="match status" value="1"/>
</dbReference>
<evidence type="ECO:0000256" key="7">
    <source>
        <dbReference type="ARBA" id="ARBA00023306"/>
    </source>
</evidence>
<dbReference type="GO" id="GO:0003682">
    <property type="term" value="F:chromatin binding"/>
    <property type="evidence" value="ECO:0007669"/>
    <property type="project" value="TreeGrafter"/>
</dbReference>
<evidence type="ECO:0000313" key="8">
    <source>
        <dbReference type="EMBL" id="CDS09391.1"/>
    </source>
</evidence>
<dbReference type="InterPro" id="IPR027417">
    <property type="entry name" value="P-loop_NTPase"/>
</dbReference>
<organism evidence="8">
    <name type="scientific">Lichtheimia ramosa</name>
    <dbReference type="NCBI Taxonomy" id="688394"/>
    <lineage>
        <taxon>Eukaryota</taxon>
        <taxon>Fungi</taxon>
        <taxon>Fungi incertae sedis</taxon>
        <taxon>Mucoromycota</taxon>
        <taxon>Mucoromycotina</taxon>
        <taxon>Mucoromycetes</taxon>
        <taxon>Mucorales</taxon>
        <taxon>Lichtheimiaceae</taxon>
        <taxon>Lichtheimia</taxon>
    </lineage>
</organism>
<evidence type="ECO:0000256" key="4">
    <source>
        <dbReference type="ARBA" id="ARBA00022763"/>
    </source>
</evidence>
<sequence length="463" mass="52314">MNPPPFIFPSAPPIRSSENLLWVDKHKPTLGTLAVRPAKVKEVKAVIDTLHHVKLLVLSGPAGSGKSTLIRLLAEEDNIPIVEWETILDRYNEPEYQSSISKLERFLHEATLYSSLGSQQLDNKSRRRQIILLDDLPYLGNDALQSRFHQLIFNCLSSAEPFLIVLIVTEATMPSEGRRNDTQLTSLRDLIPQHITSHPASHIVEFNPITLSAINKTLNRIYDLEKNATPVSLTKDTMSCIAESARGDIRNAINNLQYYCIPSTSRSRDNTKRRRTDIQVSESRQEPLTLFHAVGKVLHAKRSSDGKLESLPEMILDRLADWHHLTPYIYEHYLNFFTHIEDASKAIDWMCEGDYLSSLGDWRDHTGDEYEALISMYGTMAQAKHGRLKSQGIVGFGRPQYLDVIYQQKSKEPSIGLWNRGAALVDASASTEDVDDPIEEFFSDEDDFDHVFGDGSDLADLDV</sequence>
<gene>
    <name evidence="8" type="ORF">LRAMOSA10751</name>
</gene>
<accession>A0A077WP71</accession>
<dbReference type="GO" id="GO:0003689">
    <property type="term" value="F:DNA clamp loader activity"/>
    <property type="evidence" value="ECO:0007669"/>
    <property type="project" value="TreeGrafter"/>
</dbReference>
<dbReference type="EMBL" id="LK023331">
    <property type="protein sequence ID" value="CDS09391.1"/>
    <property type="molecule type" value="Genomic_DNA"/>
</dbReference>
<protein>
    <recommendedName>
        <fullName evidence="9">AAA+ ATPase domain-containing protein</fullName>
    </recommendedName>
</protein>
<keyword evidence="6" id="KW-0539">Nucleus</keyword>
<evidence type="ECO:0000256" key="2">
    <source>
        <dbReference type="ARBA" id="ARBA00006168"/>
    </source>
</evidence>
<dbReference type="GO" id="GO:0033314">
    <property type="term" value="P:mitotic DNA replication checkpoint signaling"/>
    <property type="evidence" value="ECO:0007669"/>
    <property type="project" value="TreeGrafter"/>
</dbReference>
<dbReference type="SUPFAM" id="SSF52540">
    <property type="entry name" value="P-loop containing nucleoside triphosphate hydrolases"/>
    <property type="match status" value="1"/>
</dbReference>
<dbReference type="Gene3D" id="1.10.8.60">
    <property type="match status" value="1"/>
</dbReference>
<keyword evidence="7" id="KW-0131">Cell cycle</keyword>
<keyword evidence="4" id="KW-0227">DNA damage</keyword>
<dbReference type="GO" id="GO:0005634">
    <property type="term" value="C:nucleus"/>
    <property type="evidence" value="ECO:0007669"/>
    <property type="project" value="UniProtKB-SubCell"/>
</dbReference>
<dbReference type="PANTHER" id="PTHR12172:SF0">
    <property type="entry name" value="CELL CYCLE CHECKPOINT PROTEIN RAD17"/>
    <property type="match status" value="1"/>
</dbReference>